<keyword evidence="1" id="KW-0472">Membrane</keyword>
<dbReference type="AlphaFoldDB" id="A0A4P7NVH3"/>
<sequence>MLNNLSSSPNTKRLVIPIITYNKIRYNIIPIILTKLIIIHNIMEIILPTTLIHYPHITVCLRKNVLIILIILIHVAIIGFIVKIPNTDHPVMRFYAKTKFLSKSILKTILNRFFIYICPRIFTNTVRQNSVI</sequence>
<proteinExistence type="predicted"/>
<accession>A0A4P7NVH3</accession>
<evidence type="ECO:0000256" key="1">
    <source>
        <dbReference type="SAM" id="Phobius"/>
    </source>
</evidence>
<organism evidence="2 3">
    <name type="scientific">Pyricularia oryzae</name>
    <name type="common">Rice blast fungus</name>
    <name type="synonym">Magnaporthe oryzae</name>
    <dbReference type="NCBI Taxonomy" id="318829"/>
    <lineage>
        <taxon>Eukaryota</taxon>
        <taxon>Fungi</taxon>
        <taxon>Dikarya</taxon>
        <taxon>Ascomycota</taxon>
        <taxon>Pezizomycotina</taxon>
        <taxon>Sordariomycetes</taxon>
        <taxon>Sordariomycetidae</taxon>
        <taxon>Magnaporthales</taxon>
        <taxon>Pyriculariaceae</taxon>
        <taxon>Pyricularia</taxon>
    </lineage>
</organism>
<name>A0A4P7NVH3_PYROR</name>
<reference evidence="2 3" key="1">
    <citation type="journal article" date="2019" name="Mol. Biol. Evol.">
        <title>Blast fungal genomes show frequent chromosomal changes, gene gains and losses, and effector gene turnover.</title>
        <authorList>
            <person name="Gomez Luciano L.B."/>
            <person name="Jason Tsai I."/>
            <person name="Chuma I."/>
            <person name="Tosa Y."/>
            <person name="Chen Y.H."/>
            <person name="Li J.Y."/>
            <person name="Li M.Y."/>
            <person name="Jade Lu M.Y."/>
            <person name="Nakayashiki H."/>
            <person name="Li W.H."/>
        </authorList>
    </citation>
    <scope>NUCLEOTIDE SEQUENCE [LARGE SCALE GENOMIC DNA]</scope>
    <source>
        <strain evidence="2">MZ5-1-6</strain>
    </source>
</reference>
<keyword evidence="1" id="KW-1133">Transmembrane helix</keyword>
<keyword evidence="1" id="KW-0812">Transmembrane</keyword>
<evidence type="ECO:0000313" key="3">
    <source>
        <dbReference type="Proteomes" id="UP000294847"/>
    </source>
</evidence>
<evidence type="ECO:0000313" key="2">
    <source>
        <dbReference type="EMBL" id="QBZ66510.1"/>
    </source>
</evidence>
<feature type="transmembrane region" description="Helical" evidence="1">
    <location>
        <begin position="28"/>
        <end position="52"/>
    </location>
</feature>
<feature type="transmembrane region" description="Helical" evidence="1">
    <location>
        <begin position="64"/>
        <end position="84"/>
    </location>
</feature>
<dbReference type="EMBL" id="CP034210">
    <property type="protein sequence ID" value="QBZ66510.1"/>
    <property type="molecule type" value="Genomic_DNA"/>
</dbReference>
<dbReference type="Proteomes" id="UP000294847">
    <property type="component" value="Chromosome 7"/>
</dbReference>
<gene>
    <name evidence="2" type="ORF">PoMZ_13489</name>
</gene>
<protein>
    <submittedName>
        <fullName evidence="2">Uncharacterized protein</fullName>
    </submittedName>
</protein>